<dbReference type="GO" id="GO:0007165">
    <property type="term" value="P:signal transduction"/>
    <property type="evidence" value="ECO:0007669"/>
    <property type="project" value="InterPro"/>
</dbReference>
<dbReference type="SUPFAM" id="SSF55781">
    <property type="entry name" value="GAF domain-like"/>
    <property type="match status" value="1"/>
</dbReference>
<dbReference type="EMBL" id="JXLN01011010">
    <property type="protein sequence ID" value="KPM06646.1"/>
    <property type="molecule type" value="Genomic_DNA"/>
</dbReference>
<dbReference type="InterPro" id="IPR029016">
    <property type="entry name" value="GAF-like_dom_sf"/>
</dbReference>
<dbReference type="InterPro" id="IPR023088">
    <property type="entry name" value="PDEase"/>
</dbReference>
<evidence type="ECO:0000313" key="8">
    <source>
        <dbReference type="Proteomes" id="UP000616769"/>
    </source>
</evidence>
<dbReference type="InterPro" id="IPR036971">
    <property type="entry name" value="PDEase_catalytic_dom_sf"/>
</dbReference>
<evidence type="ECO:0000256" key="2">
    <source>
        <dbReference type="ARBA" id="ARBA00007648"/>
    </source>
</evidence>
<evidence type="ECO:0000313" key="7">
    <source>
        <dbReference type="EMBL" id="KPM06646.1"/>
    </source>
</evidence>
<dbReference type="InterPro" id="IPR003018">
    <property type="entry name" value="GAF"/>
</dbReference>
<sequence length="420" mass="48102">MDILCHKILTNVSLLTKSDRVSLFLAKGTGIVGHVAMSKQCVNIENAYEDRRFNKEIDNKTGYITKSLMCQPIMNFNGDVIGVAECLNKMTDPSCFTEKDEKLLLDLARTVFEDTTKLDSVITKIMMKTKSLIDCTENRVYLLKLNETVMKQKQPKFDAIFELNTKELQVNSFELTDNKLDDSMFKQALQALVERKAFAIFYGLALQSCMLYEKALKLNAHQEVSLEILSYHASATDEATMKVMKNLVPIAEIFNLDSFDFDDQILTDDETILATIRLFIDLELNEKFQIPYQGNNILVNVGEQDRSEIIEIIERCILSTDLAEHIKKKDKFIEIIRSGSWDLDDPSMKENFLAMLMTACDLSAICKPWPIQKRIAELVSNEFYYQGDIETSLNLNPIPMMDRKQKHNLAQGYLIDEKKS</sequence>
<evidence type="ECO:0000256" key="4">
    <source>
        <dbReference type="ARBA" id="ARBA00022723"/>
    </source>
</evidence>
<dbReference type="Pfam" id="PF00233">
    <property type="entry name" value="PDEase_I"/>
    <property type="match status" value="1"/>
</dbReference>
<protein>
    <recommendedName>
        <fullName evidence="3">3',5'-cyclic-GMP phosphodiesterase</fullName>
        <ecNumber evidence="3">3.1.4.35</ecNumber>
    </recommendedName>
</protein>
<comment type="cofactor">
    <cofactor evidence="1">
        <name>a divalent metal cation</name>
        <dbReference type="ChEBI" id="CHEBI:60240"/>
    </cofactor>
</comment>
<feature type="binding site" evidence="6">
    <location>
        <position position="361"/>
    </location>
    <ligand>
        <name>Zn(2+)</name>
        <dbReference type="ChEBI" id="CHEBI:29105"/>
        <label>1</label>
    </ligand>
</feature>
<dbReference type="SUPFAM" id="SSF109604">
    <property type="entry name" value="HD-domain/PDEase-like"/>
    <property type="match status" value="1"/>
</dbReference>
<name>A0A132A6P7_SARSC</name>
<reference evidence="7 8" key="1">
    <citation type="journal article" date="2015" name="Parasit. Vectors">
        <title>Draft genome of the scabies mite.</title>
        <authorList>
            <person name="Rider S.D.Jr."/>
            <person name="Morgan M.S."/>
            <person name="Arlian L.G."/>
        </authorList>
    </citation>
    <scope>NUCLEOTIDE SEQUENCE [LARGE SCALE GENOMIC DNA]</scope>
    <source>
        <strain evidence="7">Arlian Lab</strain>
    </source>
</reference>
<dbReference type="PRINTS" id="PR00387">
    <property type="entry name" value="PDIESTERASE1"/>
</dbReference>
<evidence type="ECO:0000256" key="1">
    <source>
        <dbReference type="ARBA" id="ARBA00001968"/>
    </source>
</evidence>
<dbReference type="InterPro" id="IPR002073">
    <property type="entry name" value="PDEase_catalytic_dom"/>
</dbReference>
<dbReference type="EC" id="3.1.4.35" evidence="3"/>
<dbReference type="VEuPathDB" id="VectorBase:SSCA009617"/>
<keyword evidence="4 6" id="KW-0479">Metal-binding</keyword>
<dbReference type="Gene3D" id="1.10.1300.10">
    <property type="entry name" value="3'5'-cyclic nucleotide phosphodiesterase, catalytic domain"/>
    <property type="match status" value="1"/>
</dbReference>
<evidence type="ECO:0000256" key="6">
    <source>
        <dbReference type="PIRSR" id="PIRSR623088-3"/>
    </source>
</evidence>
<keyword evidence="5" id="KW-0378">Hydrolase</keyword>
<accession>A0A132A6P7</accession>
<dbReference type="Proteomes" id="UP000616769">
    <property type="component" value="Unassembled WGS sequence"/>
</dbReference>
<evidence type="ECO:0000256" key="3">
    <source>
        <dbReference type="ARBA" id="ARBA00012319"/>
    </source>
</evidence>
<dbReference type="OrthoDB" id="295473at2759"/>
<dbReference type="Pfam" id="PF01590">
    <property type="entry name" value="GAF"/>
    <property type="match status" value="1"/>
</dbReference>
<proteinExistence type="inferred from homology"/>
<dbReference type="PROSITE" id="PS51845">
    <property type="entry name" value="PDEASE_I_2"/>
    <property type="match status" value="1"/>
</dbReference>
<dbReference type="GO" id="GO:0046872">
    <property type="term" value="F:metal ion binding"/>
    <property type="evidence" value="ECO:0007669"/>
    <property type="project" value="UniProtKB-KW"/>
</dbReference>
<comment type="similarity">
    <text evidence="2">Belongs to the cyclic nucleotide phosphodiesterase family.</text>
</comment>
<dbReference type="Gene3D" id="3.30.450.40">
    <property type="match status" value="1"/>
</dbReference>
<dbReference type="GO" id="GO:0047555">
    <property type="term" value="F:3',5'-cyclic-GMP phosphodiesterase activity"/>
    <property type="evidence" value="ECO:0007669"/>
    <property type="project" value="UniProtKB-EC"/>
</dbReference>
<dbReference type="AlphaFoldDB" id="A0A132A6P7"/>
<dbReference type="PANTHER" id="PTHR11347">
    <property type="entry name" value="CYCLIC NUCLEOTIDE PHOSPHODIESTERASE"/>
    <property type="match status" value="1"/>
</dbReference>
<organism evidence="7 8">
    <name type="scientific">Sarcoptes scabiei</name>
    <name type="common">Itch mite</name>
    <name type="synonym">Acarus scabiei</name>
    <dbReference type="NCBI Taxonomy" id="52283"/>
    <lineage>
        <taxon>Eukaryota</taxon>
        <taxon>Metazoa</taxon>
        <taxon>Ecdysozoa</taxon>
        <taxon>Arthropoda</taxon>
        <taxon>Chelicerata</taxon>
        <taxon>Arachnida</taxon>
        <taxon>Acari</taxon>
        <taxon>Acariformes</taxon>
        <taxon>Sarcoptiformes</taxon>
        <taxon>Astigmata</taxon>
        <taxon>Psoroptidia</taxon>
        <taxon>Sarcoptoidea</taxon>
        <taxon>Sarcoptidae</taxon>
        <taxon>Sarcoptinae</taxon>
        <taxon>Sarcoptes</taxon>
    </lineage>
</organism>
<evidence type="ECO:0000256" key="5">
    <source>
        <dbReference type="ARBA" id="ARBA00022801"/>
    </source>
</evidence>
<gene>
    <name evidence="7" type="ORF">QR98_0051240</name>
</gene>
<comment type="caution">
    <text evidence="7">The sequence shown here is derived from an EMBL/GenBank/DDBJ whole genome shotgun (WGS) entry which is preliminary data.</text>
</comment>